<sequence length="311" mass="34187">MIATITLNPSVDICYYLDNLLLNQSNRIQKYYKTPGGKGINVSKVLTQLGVEVAATGFLGGTTGQFIEEKLKEMSVTPRFVKIQGDTRNCIAIVDSSGNQTELLEAGPNIREAESKLFIKQISELIRDSNIHVLAASGSLPKGLGTDYYKKLIEIAHKNKIKFVLDTSGDYLKEAIKAAPYLIKPNISELEDFLGMTITSEEELISGMYKLQDYSIEMVVVSLGENGCLALCGKEIYKVYLPKVYIKSAVGSGDAMLAGMLKEIQKESSYQEILKTGCTCGVLNAMNEKTGTIDTTKFAEIYSQISVKRLE</sequence>
<dbReference type="CDD" id="cd01164">
    <property type="entry name" value="FruK_PfkB_like"/>
    <property type="match status" value="1"/>
</dbReference>
<protein>
    <recommendedName>
        <fullName evidence="7">Tagatose-6-phosphate kinase</fullName>
        <ecNumber evidence="7">2.7.1.144</ecNumber>
    </recommendedName>
</protein>
<evidence type="ECO:0000256" key="6">
    <source>
        <dbReference type="ARBA" id="ARBA00047745"/>
    </source>
</evidence>
<dbReference type="GO" id="GO:0005524">
    <property type="term" value="F:ATP binding"/>
    <property type="evidence" value="ECO:0007669"/>
    <property type="project" value="UniProtKB-UniRule"/>
</dbReference>
<dbReference type="RefSeq" id="WP_304542024.1">
    <property type="nucleotide sequence ID" value="NZ_JARPTC010000009.1"/>
</dbReference>
<keyword evidence="3 7" id="KW-0547">Nucleotide-binding</keyword>
<dbReference type="PIRSF" id="PIRSF000535">
    <property type="entry name" value="1PFK/6PFK/LacC"/>
    <property type="match status" value="1"/>
</dbReference>
<name>A0AAW7ZCE8_9FIRM</name>
<comment type="pathway">
    <text evidence="7">Carbohydrate metabolism; D-tagatose 6-phosphate degradation; D-glyceraldehyde 3-phosphate and glycerone phosphate from D-tagatose 6-phosphate: step 1/2.</text>
</comment>
<dbReference type="GO" id="GO:0009024">
    <property type="term" value="F:tagatose-6-phosphate kinase activity"/>
    <property type="evidence" value="ECO:0007669"/>
    <property type="project" value="UniProtKB-EC"/>
</dbReference>
<comment type="catalytic activity">
    <reaction evidence="6 8">
        <text>beta-D-fructose 1-phosphate + ATP = beta-D-fructose 1,6-bisphosphate + ADP + H(+)</text>
        <dbReference type="Rhea" id="RHEA:14213"/>
        <dbReference type="ChEBI" id="CHEBI:15378"/>
        <dbReference type="ChEBI" id="CHEBI:30616"/>
        <dbReference type="ChEBI" id="CHEBI:32966"/>
        <dbReference type="ChEBI" id="CHEBI:138881"/>
        <dbReference type="ChEBI" id="CHEBI:456216"/>
        <dbReference type="EC" id="2.7.1.56"/>
    </reaction>
</comment>
<keyword evidence="2 7" id="KW-0808">Transferase</keyword>
<accession>A0AAW7ZCE8</accession>
<keyword evidence="7" id="KW-0423">Lactose metabolism</keyword>
<dbReference type="InterPro" id="IPR022463">
    <property type="entry name" value="1-PFruKinase"/>
</dbReference>
<dbReference type="Gene3D" id="3.40.1190.20">
    <property type="match status" value="1"/>
</dbReference>
<dbReference type="GO" id="GO:0016052">
    <property type="term" value="P:carbohydrate catabolic process"/>
    <property type="evidence" value="ECO:0007669"/>
    <property type="project" value="UniProtKB-ARBA"/>
</dbReference>
<dbReference type="SUPFAM" id="SSF53613">
    <property type="entry name" value="Ribokinase-like"/>
    <property type="match status" value="1"/>
</dbReference>
<dbReference type="GO" id="GO:0005829">
    <property type="term" value="C:cytosol"/>
    <property type="evidence" value="ECO:0007669"/>
    <property type="project" value="TreeGrafter"/>
</dbReference>
<comment type="caution">
    <text evidence="10">The sequence shown here is derived from an EMBL/GenBank/DDBJ whole genome shotgun (WGS) entry which is preliminary data.</text>
</comment>
<dbReference type="Proteomes" id="UP001172911">
    <property type="component" value="Unassembled WGS sequence"/>
</dbReference>
<evidence type="ECO:0000256" key="8">
    <source>
        <dbReference type="RuleBase" id="RU369061"/>
    </source>
</evidence>
<dbReference type="GO" id="GO:0008662">
    <property type="term" value="F:1-phosphofructokinase activity"/>
    <property type="evidence" value="ECO:0007669"/>
    <property type="project" value="UniProtKB-UniRule"/>
</dbReference>
<evidence type="ECO:0000256" key="2">
    <source>
        <dbReference type="ARBA" id="ARBA00022679"/>
    </source>
</evidence>
<dbReference type="InterPro" id="IPR002173">
    <property type="entry name" value="Carboh/pur_kinase_PfkB_CS"/>
</dbReference>
<dbReference type="GO" id="GO:0044281">
    <property type="term" value="P:small molecule metabolic process"/>
    <property type="evidence" value="ECO:0007669"/>
    <property type="project" value="UniProtKB-ARBA"/>
</dbReference>
<proteinExistence type="inferred from homology"/>
<dbReference type="InterPro" id="IPR029056">
    <property type="entry name" value="Ribokinase-like"/>
</dbReference>
<dbReference type="Pfam" id="PF00294">
    <property type="entry name" value="PfkB"/>
    <property type="match status" value="1"/>
</dbReference>
<gene>
    <name evidence="10" type="primary">pfkB</name>
    <name evidence="10" type="ORF">P6N53_06705</name>
</gene>
<dbReference type="AlphaFoldDB" id="A0AAW7ZCE8"/>
<keyword evidence="11" id="KW-1185">Reference proteome</keyword>
<evidence type="ECO:0000313" key="10">
    <source>
        <dbReference type="EMBL" id="MDO7786910.1"/>
    </source>
</evidence>
<reference evidence="10" key="1">
    <citation type="journal article" date="2023" name="J. Hazard. Mater.">
        <title>Anaerobic biodegradation of pyrene and benzo[a]pyrene by a new sulfate-reducing Desulforamulus aquiferis strain DSA.</title>
        <authorList>
            <person name="Zhang Z."/>
            <person name="Sun J."/>
            <person name="Gong X."/>
            <person name="Wang C."/>
            <person name="Wang H."/>
        </authorList>
    </citation>
    <scope>NUCLEOTIDE SEQUENCE</scope>
    <source>
        <strain evidence="10">DSA</strain>
    </source>
</reference>
<reference evidence="10" key="2">
    <citation type="submission" date="2023-03" db="EMBL/GenBank/DDBJ databases">
        <authorList>
            <person name="Zhang Z."/>
        </authorList>
    </citation>
    <scope>NUCLEOTIDE SEQUENCE</scope>
    <source>
        <strain evidence="10">DSA</strain>
    </source>
</reference>
<comment type="similarity">
    <text evidence="7">Belongs to the carbohydrate kinase PfkB family. LacC subfamily.</text>
</comment>
<dbReference type="FunFam" id="3.40.1190.20:FF:000001">
    <property type="entry name" value="Phosphofructokinase"/>
    <property type="match status" value="1"/>
</dbReference>
<keyword evidence="4 8" id="KW-0418">Kinase</keyword>
<dbReference type="EC" id="2.7.1.144" evidence="7"/>
<evidence type="ECO:0000256" key="3">
    <source>
        <dbReference type="ARBA" id="ARBA00022741"/>
    </source>
</evidence>
<comment type="catalytic activity">
    <reaction evidence="7">
        <text>D-tagatofuranose 6-phosphate + ATP = D-tagatofuranose 1,6-bisphosphate + ADP + H(+)</text>
        <dbReference type="Rhea" id="RHEA:12420"/>
        <dbReference type="ChEBI" id="CHEBI:15378"/>
        <dbReference type="ChEBI" id="CHEBI:30616"/>
        <dbReference type="ChEBI" id="CHEBI:58694"/>
        <dbReference type="ChEBI" id="CHEBI:58695"/>
        <dbReference type="ChEBI" id="CHEBI:456216"/>
        <dbReference type="EC" id="2.7.1.144"/>
    </reaction>
</comment>
<dbReference type="InterPro" id="IPR011611">
    <property type="entry name" value="PfkB_dom"/>
</dbReference>
<comment type="similarity">
    <text evidence="1">Belongs to the carbohydrate kinase pfkB family.</text>
</comment>
<evidence type="ECO:0000256" key="4">
    <source>
        <dbReference type="ARBA" id="ARBA00022777"/>
    </source>
</evidence>
<organism evidence="10 11">
    <name type="scientific">Desulforamulus aquiferis</name>
    <dbReference type="NCBI Taxonomy" id="1397668"/>
    <lineage>
        <taxon>Bacteria</taxon>
        <taxon>Bacillati</taxon>
        <taxon>Bacillota</taxon>
        <taxon>Clostridia</taxon>
        <taxon>Eubacteriales</taxon>
        <taxon>Peptococcaceae</taxon>
        <taxon>Desulforamulus</taxon>
    </lineage>
</organism>
<evidence type="ECO:0000259" key="9">
    <source>
        <dbReference type="Pfam" id="PF00294"/>
    </source>
</evidence>
<dbReference type="NCBIfam" id="TIGR03168">
    <property type="entry name" value="1-PFK"/>
    <property type="match status" value="1"/>
</dbReference>
<dbReference type="PANTHER" id="PTHR46566:SF5">
    <property type="entry name" value="1-PHOSPHOFRUCTOKINASE"/>
    <property type="match status" value="1"/>
</dbReference>
<dbReference type="PROSITE" id="PS00583">
    <property type="entry name" value="PFKB_KINASES_1"/>
    <property type="match status" value="1"/>
</dbReference>
<keyword evidence="5 7" id="KW-0067">ATP-binding</keyword>
<feature type="domain" description="Carbohydrate kinase PfkB" evidence="9">
    <location>
        <begin position="6"/>
        <end position="292"/>
    </location>
</feature>
<dbReference type="PANTHER" id="PTHR46566">
    <property type="entry name" value="1-PHOSPHOFRUCTOKINASE-RELATED"/>
    <property type="match status" value="1"/>
</dbReference>
<dbReference type="InterPro" id="IPR017583">
    <property type="entry name" value="Tagatose/fructose_Pkinase"/>
</dbReference>
<evidence type="ECO:0000256" key="7">
    <source>
        <dbReference type="PIRNR" id="PIRNR000535"/>
    </source>
</evidence>
<comment type="function">
    <text evidence="8">Catalyzes the ATP-dependent phosphorylation of fructose-l-phosphate to fructose-l,6-bisphosphate.</text>
</comment>
<evidence type="ECO:0000256" key="1">
    <source>
        <dbReference type="ARBA" id="ARBA00005380"/>
    </source>
</evidence>
<dbReference type="NCBIfam" id="TIGR03828">
    <property type="entry name" value="pfkB"/>
    <property type="match status" value="1"/>
</dbReference>
<evidence type="ECO:0000256" key="5">
    <source>
        <dbReference type="ARBA" id="ARBA00022840"/>
    </source>
</evidence>
<dbReference type="EMBL" id="JARPTC010000009">
    <property type="protein sequence ID" value="MDO7786910.1"/>
    <property type="molecule type" value="Genomic_DNA"/>
</dbReference>
<evidence type="ECO:0000313" key="11">
    <source>
        <dbReference type="Proteomes" id="UP001172911"/>
    </source>
</evidence>
<dbReference type="GO" id="GO:0005988">
    <property type="term" value="P:lactose metabolic process"/>
    <property type="evidence" value="ECO:0007669"/>
    <property type="project" value="UniProtKB-KW"/>
</dbReference>